<dbReference type="PANTHER" id="PTHR42928:SF5">
    <property type="entry name" value="BLR1237 PROTEIN"/>
    <property type="match status" value="1"/>
</dbReference>
<dbReference type="AlphaFoldDB" id="A0A4Q7VSH3"/>
<dbReference type="EMBL" id="SHKO01000001">
    <property type="protein sequence ID" value="RZT99294.1"/>
    <property type="molecule type" value="Genomic_DNA"/>
</dbReference>
<name>A0A4Q7VSH3_9BURK</name>
<keyword evidence="3" id="KW-0675">Receptor</keyword>
<dbReference type="Gene3D" id="3.40.190.150">
    <property type="entry name" value="Bordetella uptake gene, domain 1"/>
    <property type="match status" value="1"/>
</dbReference>
<keyword evidence="2" id="KW-0732">Signal</keyword>
<proteinExistence type="inferred from homology"/>
<feature type="chain" id="PRO_5020779855" evidence="2">
    <location>
        <begin position="23"/>
        <end position="323"/>
    </location>
</feature>
<evidence type="ECO:0000313" key="3">
    <source>
        <dbReference type="EMBL" id="RZT99294.1"/>
    </source>
</evidence>
<dbReference type="RefSeq" id="WP_242612144.1">
    <property type="nucleotide sequence ID" value="NZ_SHKO01000001.1"/>
</dbReference>
<dbReference type="Gene3D" id="3.40.190.10">
    <property type="entry name" value="Periplasmic binding protein-like II"/>
    <property type="match status" value="1"/>
</dbReference>
<evidence type="ECO:0000256" key="1">
    <source>
        <dbReference type="ARBA" id="ARBA00006987"/>
    </source>
</evidence>
<keyword evidence="4" id="KW-1185">Reference proteome</keyword>
<comment type="caution">
    <text evidence="3">The sequence shown here is derived from an EMBL/GenBank/DDBJ whole genome shotgun (WGS) entry which is preliminary data.</text>
</comment>
<dbReference type="PIRSF" id="PIRSF017082">
    <property type="entry name" value="YflP"/>
    <property type="match status" value="1"/>
</dbReference>
<accession>A0A4Q7VSH3</accession>
<evidence type="ECO:0000256" key="2">
    <source>
        <dbReference type="SAM" id="SignalP"/>
    </source>
</evidence>
<dbReference type="CDD" id="cd13578">
    <property type="entry name" value="PBP2_Bug27"/>
    <property type="match status" value="1"/>
</dbReference>
<sequence>MKSILSISSVMAALLLCTGVHAADTPSFPTKPLRMVVPFAPGGGADMTARIISETLAKKLGQPVVVENKAGAGATIGAAYVARSAPDGYTILYTTPGPQITNPHLMKSLPYEPDDLKPVSKVSIAPSVLVINSNLQVKSVDELIALARNKPGQIRYASAGIGASSHLNGELLQTMAKIKLQHVPYKGTGEALKDLVGGNTDMAIDTLAVYMPYIKSGKLTALGVTTPTELSLLPGIAPIGKSLPGYDASPMNYLSVPAKTPEGIVNILNKAVNAAIKEPEVKDKLLQQGILAEGSSQQEIEALISKEQVKWQKVIVGAGLSAK</sequence>
<dbReference type="SUPFAM" id="SSF53850">
    <property type="entry name" value="Periplasmic binding protein-like II"/>
    <property type="match status" value="1"/>
</dbReference>
<dbReference type="Proteomes" id="UP000293398">
    <property type="component" value="Unassembled WGS sequence"/>
</dbReference>
<dbReference type="PANTHER" id="PTHR42928">
    <property type="entry name" value="TRICARBOXYLATE-BINDING PROTEIN"/>
    <property type="match status" value="1"/>
</dbReference>
<dbReference type="Pfam" id="PF03401">
    <property type="entry name" value="TctC"/>
    <property type="match status" value="1"/>
</dbReference>
<organism evidence="3 4">
    <name type="scientific">Advenella incenata</name>
    <dbReference type="NCBI Taxonomy" id="267800"/>
    <lineage>
        <taxon>Bacteria</taxon>
        <taxon>Pseudomonadati</taxon>
        <taxon>Pseudomonadota</taxon>
        <taxon>Betaproteobacteria</taxon>
        <taxon>Burkholderiales</taxon>
        <taxon>Alcaligenaceae</taxon>
    </lineage>
</organism>
<evidence type="ECO:0000313" key="4">
    <source>
        <dbReference type="Proteomes" id="UP000293398"/>
    </source>
</evidence>
<comment type="similarity">
    <text evidence="1">Belongs to the UPF0065 (bug) family.</text>
</comment>
<gene>
    <name evidence="3" type="ORF">EV681_1077</name>
</gene>
<protein>
    <submittedName>
        <fullName evidence="3">Tripartite-type tricarboxylate transporter receptor subunit TctC</fullName>
    </submittedName>
</protein>
<reference evidence="3 4" key="1">
    <citation type="submission" date="2019-02" db="EMBL/GenBank/DDBJ databases">
        <title>Genomic Encyclopedia of Type Strains, Phase IV (KMG-IV): sequencing the most valuable type-strain genomes for metagenomic binning, comparative biology and taxonomic classification.</title>
        <authorList>
            <person name="Goeker M."/>
        </authorList>
    </citation>
    <scope>NUCLEOTIDE SEQUENCE [LARGE SCALE GENOMIC DNA]</scope>
    <source>
        <strain evidence="3 4">DSM 23814</strain>
    </source>
</reference>
<feature type="signal peptide" evidence="2">
    <location>
        <begin position="1"/>
        <end position="22"/>
    </location>
</feature>
<dbReference type="InterPro" id="IPR042100">
    <property type="entry name" value="Bug_dom1"/>
</dbReference>
<dbReference type="InterPro" id="IPR005064">
    <property type="entry name" value="BUG"/>
</dbReference>